<evidence type="ECO:0000313" key="1">
    <source>
        <dbReference type="EMBL" id="NEV93049.1"/>
    </source>
</evidence>
<name>A0A6B3QY54_9FLAO</name>
<dbReference type="AlphaFoldDB" id="A0A6B3QY54"/>
<accession>A0A6B3QY54</accession>
<gene>
    <name evidence="1" type="ORF">G3567_02665</name>
</gene>
<dbReference type="Proteomes" id="UP000478505">
    <property type="component" value="Unassembled WGS sequence"/>
</dbReference>
<reference evidence="1 2" key="1">
    <citation type="submission" date="2020-02" db="EMBL/GenBank/DDBJ databases">
        <title>Flavobacteriaceae Psychroflexus bacterium YR1-1, complete genome.</title>
        <authorList>
            <person name="Li Y."/>
            <person name="Wu S."/>
        </authorList>
    </citation>
    <scope>NUCLEOTIDE SEQUENCE [LARGE SCALE GENOMIC DNA]</scope>
    <source>
        <strain evidence="1 2">YR1-1</strain>
    </source>
</reference>
<keyword evidence="2" id="KW-1185">Reference proteome</keyword>
<organism evidence="1 2">
    <name type="scientific">Psychroflexus aurantiacus</name>
    <dbReference type="NCBI Taxonomy" id="2709310"/>
    <lineage>
        <taxon>Bacteria</taxon>
        <taxon>Pseudomonadati</taxon>
        <taxon>Bacteroidota</taxon>
        <taxon>Flavobacteriia</taxon>
        <taxon>Flavobacteriales</taxon>
        <taxon>Flavobacteriaceae</taxon>
        <taxon>Psychroflexus</taxon>
    </lineage>
</organism>
<proteinExistence type="predicted"/>
<sequence>MGAPLSRILGIINLIELEKDKMDNLMLLLDQLRVSANEMDEIVRKTKEEAQEINPKRKNK</sequence>
<comment type="caution">
    <text evidence="1">The sequence shown here is derived from an EMBL/GenBank/DDBJ whole genome shotgun (WGS) entry which is preliminary data.</text>
</comment>
<evidence type="ECO:0000313" key="2">
    <source>
        <dbReference type="Proteomes" id="UP000478505"/>
    </source>
</evidence>
<dbReference type="EMBL" id="JAAIKD010000002">
    <property type="protein sequence ID" value="NEV93049.1"/>
    <property type="molecule type" value="Genomic_DNA"/>
</dbReference>
<protein>
    <submittedName>
        <fullName evidence="1">Uncharacterized protein</fullName>
    </submittedName>
</protein>
<dbReference type="RefSeq" id="WP_164003788.1">
    <property type="nucleotide sequence ID" value="NZ_JAAIKD010000002.1"/>
</dbReference>